<evidence type="ECO:0000313" key="2">
    <source>
        <dbReference type="Proteomes" id="UP000319818"/>
    </source>
</evidence>
<keyword evidence="2" id="KW-1185">Reference proteome</keyword>
<dbReference type="EMBL" id="VFPH01000003">
    <property type="protein sequence ID" value="TQM35931.1"/>
    <property type="molecule type" value="Genomic_DNA"/>
</dbReference>
<reference evidence="1 2" key="1">
    <citation type="submission" date="2019-06" db="EMBL/GenBank/DDBJ databases">
        <title>Sequencing the genomes of 1000 actinobacteria strains.</title>
        <authorList>
            <person name="Klenk H.-P."/>
        </authorList>
    </citation>
    <scope>NUCLEOTIDE SEQUENCE [LARGE SCALE GENOMIC DNA]</scope>
    <source>
        <strain evidence="1 2">DSM 45511</strain>
    </source>
</reference>
<gene>
    <name evidence="1" type="ORF">FB388_7377</name>
</gene>
<proteinExistence type="predicted"/>
<dbReference type="OrthoDB" id="3568353at2"/>
<dbReference type="AlphaFoldDB" id="A0A543FQ10"/>
<accession>A0A543FQ10</accession>
<comment type="caution">
    <text evidence="1">The sequence shown here is derived from an EMBL/GenBank/DDBJ whole genome shotgun (WGS) entry which is preliminary data.</text>
</comment>
<dbReference type="RefSeq" id="WP_142107222.1">
    <property type="nucleotide sequence ID" value="NZ_VFPH01000003.1"/>
</dbReference>
<name>A0A543FQ10_9PSEU</name>
<protein>
    <submittedName>
        <fullName evidence="1">Uncharacterized protein</fullName>
    </submittedName>
</protein>
<organism evidence="1 2">
    <name type="scientific">Pseudonocardia cypriaca</name>
    <dbReference type="NCBI Taxonomy" id="882449"/>
    <lineage>
        <taxon>Bacteria</taxon>
        <taxon>Bacillati</taxon>
        <taxon>Actinomycetota</taxon>
        <taxon>Actinomycetes</taxon>
        <taxon>Pseudonocardiales</taxon>
        <taxon>Pseudonocardiaceae</taxon>
        <taxon>Pseudonocardia</taxon>
    </lineage>
</organism>
<dbReference type="Proteomes" id="UP000319818">
    <property type="component" value="Unassembled WGS sequence"/>
</dbReference>
<sequence length="625" mass="65175">MLEVGTGNQNSEDDDLAVFVDRLAAAGADQSTTDAQTQIHQGIAAGHPPPGVRRLAEALAASVAELPPPPRRSVEDTASLVSAVRDNTLVVLEDFDVPATARAVAALLADGRRVVVTGAAPAELAAVRAALPAEAADRALPHLPALPPAELRELRRLLATSTPERRARGEQLLPPEGELPDTGEVAQLCALAAGSEAAGDGEWMLPTLLADLDEERRAAVTSVAQCVDRSLAAMPSREEHGWAWELLSELIYGRHRAEFDQMLEDTAEVVAVLDRTRSAPPVLFAEAPPPGAVEVLLRYREFLASGGRSRSYFKTAVQRDVQPVLDVVRVGTQVPETEEDVDRVLEYLELVDRQARVDAACTELGVPVPADENELAEIGDGLAKVATAARSVSALRHDVLFLGTDSPLSVPDVDAAQEIAAGILEFSVHGSGVDAARRLDALADALAALSPATATAPEHELAVAALRARDSSGYAAAVEALGAARREQRDDHLRVLLLQRLEEGAPRLAAAWEALADTSPAALGFVSFVPVEPLLSTLPPPDSADVVLVLGAGGLGVERLLLSAVAPRIVAATGPGDARGDGPTLLSVLQRASALVIRGRPTGGRVVPFSGGSARAAAPMGQAGA</sequence>
<evidence type="ECO:0000313" key="1">
    <source>
        <dbReference type="EMBL" id="TQM35931.1"/>
    </source>
</evidence>